<dbReference type="EMBL" id="FQVM01000003">
    <property type="protein sequence ID" value="SHE47534.1"/>
    <property type="molecule type" value="Genomic_DNA"/>
</dbReference>
<comment type="similarity">
    <text evidence="1">Belongs to the class-I fumarase family.</text>
</comment>
<keyword evidence="4" id="KW-0408">Iron</keyword>
<dbReference type="GO" id="GO:0046872">
    <property type="term" value="F:metal ion binding"/>
    <property type="evidence" value="ECO:0007669"/>
    <property type="project" value="UniProtKB-KW"/>
</dbReference>
<organism evidence="8 9">
    <name type="scientific">Clostridium fallax</name>
    <dbReference type="NCBI Taxonomy" id="1533"/>
    <lineage>
        <taxon>Bacteria</taxon>
        <taxon>Bacillati</taxon>
        <taxon>Bacillota</taxon>
        <taxon>Clostridia</taxon>
        <taxon>Eubacteriales</taxon>
        <taxon>Clostridiaceae</taxon>
        <taxon>Clostridium</taxon>
    </lineage>
</organism>
<dbReference type="Proteomes" id="UP000184035">
    <property type="component" value="Unassembled WGS sequence"/>
</dbReference>
<evidence type="ECO:0000256" key="4">
    <source>
        <dbReference type="ARBA" id="ARBA00023004"/>
    </source>
</evidence>
<evidence type="ECO:0000313" key="9">
    <source>
        <dbReference type="Proteomes" id="UP000184035"/>
    </source>
</evidence>
<keyword evidence="9" id="KW-1185">Reference proteome</keyword>
<evidence type="ECO:0000256" key="2">
    <source>
        <dbReference type="ARBA" id="ARBA00022485"/>
    </source>
</evidence>
<dbReference type="RefSeq" id="WP_072892755.1">
    <property type="nucleotide sequence ID" value="NZ_FQVM01000003.1"/>
</dbReference>
<dbReference type="InterPro" id="IPR004646">
    <property type="entry name" value="Fe-S_hydro-lyase_TtdA-typ_cat"/>
</dbReference>
<dbReference type="OrthoDB" id="9798978at2"/>
<gene>
    <name evidence="8" type="ORF">SAMN05443638_103103</name>
</gene>
<dbReference type="InterPro" id="IPR051208">
    <property type="entry name" value="Class-I_Fumarase/Tartrate_DH"/>
</dbReference>
<dbReference type="Pfam" id="PF05681">
    <property type="entry name" value="Fumerase"/>
    <property type="match status" value="1"/>
</dbReference>
<dbReference type="NCBIfam" id="TIGR00722">
    <property type="entry name" value="ttdA_fumA_fumB"/>
    <property type="match status" value="1"/>
</dbReference>
<accession>A0A1M4TT12</accession>
<evidence type="ECO:0000256" key="6">
    <source>
        <dbReference type="ARBA" id="ARBA00023239"/>
    </source>
</evidence>
<dbReference type="GO" id="GO:0016829">
    <property type="term" value="F:lyase activity"/>
    <property type="evidence" value="ECO:0007669"/>
    <property type="project" value="UniProtKB-KW"/>
</dbReference>
<dbReference type="AlphaFoldDB" id="A0A1M4TT12"/>
<protein>
    <submittedName>
        <fullName evidence="8">Fumarate hydratase subunit alpha</fullName>
    </submittedName>
</protein>
<proteinExistence type="inferred from homology"/>
<evidence type="ECO:0000259" key="7">
    <source>
        <dbReference type="Pfam" id="PF05681"/>
    </source>
</evidence>
<dbReference type="GO" id="GO:0051539">
    <property type="term" value="F:4 iron, 4 sulfur cluster binding"/>
    <property type="evidence" value="ECO:0007669"/>
    <property type="project" value="UniProtKB-KW"/>
</dbReference>
<keyword evidence="6" id="KW-0456">Lyase</keyword>
<sequence length="280" mass="30779">MREIDVSKIIEGVEELCISSNYYLGDDIREKLINAKNDETFPIAEGIIEKILKNVDIAKNENMPMCQDTGMACVFVEIGQEVHIKGGSLEDAINEGVRRGYKNGYLRKSVVKDPLNRVNTKDNTPAVITYNIVEGDKLKITVAPKGFGSENMSRLKMLKPADGVEGVKDFVLETVKIAGPNPCPPIVVGVGIGGTFDRAALLAKKALLRNVKEKNKDEYYANLEDELLEKINKLGIGPQGFGGKNTALKVNIETYPTHIAGLPVAVNINCHVTRHLEKEF</sequence>
<keyword evidence="2" id="KW-0004">4Fe-4S</keyword>
<dbReference type="NCBIfam" id="NF004885">
    <property type="entry name" value="PRK06246.1"/>
    <property type="match status" value="1"/>
</dbReference>
<evidence type="ECO:0000256" key="3">
    <source>
        <dbReference type="ARBA" id="ARBA00022723"/>
    </source>
</evidence>
<feature type="domain" description="Fe-S hydro-lyase tartrate dehydratase alpha-type catalytic" evidence="7">
    <location>
        <begin position="12"/>
        <end position="277"/>
    </location>
</feature>
<dbReference type="PANTHER" id="PTHR30389">
    <property type="entry name" value="FUMARATE HYDRATASE-RELATED"/>
    <property type="match status" value="1"/>
</dbReference>
<evidence type="ECO:0000313" key="8">
    <source>
        <dbReference type="EMBL" id="SHE47534.1"/>
    </source>
</evidence>
<evidence type="ECO:0000256" key="5">
    <source>
        <dbReference type="ARBA" id="ARBA00023014"/>
    </source>
</evidence>
<keyword evidence="5" id="KW-0411">Iron-sulfur</keyword>
<evidence type="ECO:0000256" key="1">
    <source>
        <dbReference type="ARBA" id="ARBA00008876"/>
    </source>
</evidence>
<dbReference type="PANTHER" id="PTHR30389:SF17">
    <property type="entry name" value="L(+)-TARTRATE DEHYDRATASE SUBUNIT ALPHA-RELATED"/>
    <property type="match status" value="1"/>
</dbReference>
<dbReference type="STRING" id="1533.SAMN05443638_103103"/>
<reference evidence="8 9" key="1">
    <citation type="submission" date="2016-11" db="EMBL/GenBank/DDBJ databases">
        <authorList>
            <person name="Jaros S."/>
            <person name="Januszkiewicz K."/>
            <person name="Wedrychowicz H."/>
        </authorList>
    </citation>
    <scope>NUCLEOTIDE SEQUENCE [LARGE SCALE GENOMIC DNA]</scope>
    <source>
        <strain evidence="8 9">DSM 2631</strain>
    </source>
</reference>
<name>A0A1M4TT12_9CLOT</name>
<keyword evidence="3" id="KW-0479">Metal-binding</keyword>